<dbReference type="Pfam" id="PF14712">
    <property type="entry name" value="Snapin_Pallidin"/>
    <property type="match status" value="1"/>
</dbReference>
<dbReference type="eggNOG" id="ENOG502SAX7">
    <property type="taxonomic scope" value="Eukaryota"/>
</dbReference>
<comment type="similarity">
    <text evidence="1">Belongs to the SNAPIN family.</text>
</comment>
<organism evidence="6">
    <name type="scientific">Caenorhabditis remanei</name>
    <name type="common">Caenorhabditis vulgaris</name>
    <dbReference type="NCBI Taxonomy" id="31234"/>
    <lineage>
        <taxon>Eukaryota</taxon>
        <taxon>Metazoa</taxon>
        <taxon>Ecdysozoa</taxon>
        <taxon>Nematoda</taxon>
        <taxon>Chromadorea</taxon>
        <taxon>Rhabditida</taxon>
        <taxon>Rhabditina</taxon>
        <taxon>Rhabditomorpha</taxon>
        <taxon>Rhabditoidea</taxon>
        <taxon>Rhabditidae</taxon>
        <taxon>Peloderinae</taxon>
        <taxon>Caenorhabditis</taxon>
    </lineage>
</organism>
<accession>E3NRT1</accession>
<evidence type="ECO:0000256" key="4">
    <source>
        <dbReference type="SAM" id="Coils"/>
    </source>
</evidence>
<evidence type="ECO:0000256" key="1">
    <source>
        <dbReference type="ARBA" id="ARBA00006111"/>
    </source>
</evidence>
<name>E3NRT1_CAERE</name>
<evidence type="ECO:0000256" key="3">
    <source>
        <dbReference type="ARBA" id="ARBA00033330"/>
    </source>
</evidence>
<dbReference type="GO" id="GO:0008333">
    <property type="term" value="P:endosome to lysosome transport"/>
    <property type="evidence" value="ECO:0007669"/>
    <property type="project" value="TreeGrafter"/>
</dbReference>
<dbReference type="STRING" id="31234.E3NRT1"/>
<dbReference type="GO" id="GO:0008021">
    <property type="term" value="C:synaptic vesicle"/>
    <property type="evidence" value="ECO:0007669"/>
    <property type="project" value="TreeGrafter"/>
</dbReference>
<dbReference type="AlphaFoldDB" id="E3NRT1"/>
<keyword evidence="6" id="KW-1185">Reference proteome</keyword>
<dbReference type="GO" id="GO:0007040">
    <property type="term" value="P:lysosome organization"/>
    <property type="evidence" value="ECO:0007669"/>
    <property type="project" value="TreeGrafter"/>
</dbReference>
<dbReference type="GO" id="GO:0032418">
    <property type="term" value="P:lysosome localization"/>
    <property type="evidence" value="ECO:0007669"/>
    <property type="project" value="TreeGrafter"/>
</dbReference>
<dbReference type="InParanoid" id="E3NRT1"/>
<dbReference type="GO" id="GO:2000300">
    <property type="term" value="P:regulation of synaptic vesicle exocytosis"/>
    <property type="evidence" value="ECO:0007669"/>
    <property type="project" value="TreeGrafter"/>
</dbReference>
<evidence type="ECO:0000313" key="6">
    <source>
        <dbReference type="Proteomes" id="UP000008281"/>
    </source>
</evidence>
<dbReference type="GO" id="GO:0031083">
    <property type="term" value="C:BLOC-1 complex"/>
    <property type="evidence" value="ECO:0007669"/>
    <property type="project" value="InterPro"/>
</dbReference>
<dbReference type="InterPro" id="IPR017246">
    <property type="entry name" value="Snapin"/>
</dbReference>
<dbReference type="Proteomes" id="UP000008281">
    <property type="component" value="Unassembled WGS sequence"/>
</dbReference>
<feature type="coiled-coil region" evidence="4">
    <location>
        <begin position="64"/>
        <end position="91"/>
    </location>
</feature>
<protein>
    <recommendedName>
        <fullName evidence="3">Biogenesis of lysosome-related organelles complex 1 subunit 7</fullName>
    </recommendedName>
</protein>
<dbReference type="EMBL" id="DS269795">
    <property type="protein sequence ID" value="EFO88422.1"/>
    <property type="molecule type" value="Genomic_DNA"/>
</dbReference>
<dbReference type="PANTHER" id="PTHR31305:SF2">
    <property type="entry name" value="SNARE-ASSOCIATED PROTEIN SNAPIN"/>
    <property type="match status" value="1"/>
</dbReference>
<reference evidence="5" key="1">
    <citation type="submission" date="2007-07" db="EMBL/GenBank/DDBJ databases">
        <title>PCAP assembly of the Caenorhabditis remanei genome.</title>
        <authorList>
            <consortium name="The Caenorhabditis remanei Sequencing Consortium"/>
            <person name="Wilson R.K."/>
        </authorList>
    </citation>
    <scope>NUCLEOTIDE SEQUENCE [LARGE SCALE GENOMIC DNA]</scope>
    <source>
        <strain evidence="5">PB4641</strain>
    </source>
</reference>
<dbReference type="FunCoup" id="E3NRT1">
    <property type="interactions" value="1566"/>
</dbReference>
<dbReference type="OMA" id="MHSGFNR"/>
<feature type="coiled-coil region" evidence="4">
    <location>
        <begin position="125"/>
        <end position="152"/>
    </location>
</feature>
<dbReference type="OrthoDB" id="5399166at2759"/>
<dbReference type="GO" id="GO:0000149">
    <property type="term" value="F:SNARE binding"/>
    <property type="evidence" value="ECO:0007669"/>
    <property type="project" value="TreeGrafter"/>
</dbReference>
<dbReference type="HOGENOM" id="CLU_135215_0_0_1"/>
<dbReference type="GO" id="GO:0099078">
    <property type="term" value="C:BORC complex"/>
    <property type="evidence" value="ECO:0007669"/>
    <property type="project" value="TreeGrafter"/>
</dbReference>
<dbReference type="InterPro" id="IPR028119">
    <property type="entry name" value="Snapin/Pallidin/Snn1"/>
</dbReference>
<evidence type="ECO:0000313" key="5">
    <source>
        <dbReference type="EMBL" id="EFO88422.1"/>
    </source>
</evidence>
<sequence length="168" mass="18859">MHSGFNRLSAPLPATLFVDFSIFADIFLTHIVSTRIQTSIFSAKKMMSSSVGGEVSINSGDLLLGTLSKAITKLEQQIQATQASQRKLNSDCDTMAEYLRDLSEYKQPVDLLPYVGKLNDSTIRVNNTHAKLDELLERLTKLQRQIARETYKKKSSIKEQEPPVQPEN</sequence>
<keyword evidence="2 4" id="KW-0175">Coiled coil</keyword>
<evidence type="ECO:0000256" key="2">
    <source>
        <dbReference type="ARBA" id="ARBA00023054"/>
    </source>
</evidence>
<dbReference type="GO" id="GO:0016079">
    <property type="term" value="P:synaptic vesicle exocytosis"/>
    <property type="evidence" value="ECO:0007669"/>
    <property type="project" value="TreeGrafter"/>
</dbReference>
<dbReference type="PANTHER" id="PTHR31305">
    <property type="entry name" value="SNARE-ASSOCIATED PROTEIN SNAPIN"/>
    <property type="match status" value="1"/>
</dbReference>
<dbReference type="GO" id="GO:0006886">
    <property type="term" value="P:intracellular protein transport"/>
    <property type="evidence" value="ECO:0007669"/>
    <property type="project" value="InterPro"/>
</dbReference>
<proteinExistence type="inferred from homology"/>
<gene>
    <name evidence="5" type="ORF">CRE_22237</name>
</gene>